<evidence type="ECO:0000313" key="2">
    <source>
        <dbReference type="EMBL" id="KAJ7709335.1"/>
    </source>
</evidence>
<accession>A0AAD7H0S4</accession>
<evidence type="ECO:0000313" key="3">
    <source>
        <dbReference type="Proteomes" id="UP001215598"/>
    </source>
</evidence>
<reference evidence="2" key="1">
    <citation type="submission" date="2023-03" db="EMBL/GenBank/DDBJ databases">
        <title>Massive genome expansion in bonnet fungi (Mycena s.s.) driven by repeated elements and novel gene families across ecological guilds.</title>
        <authorList>
            <consortium name="Lawrence Berkeley National Laboratory"/>
            <person name="Harder C.B."/>
            <person name="Miyauchi S."/>
            <person name="Viragh M."/>
            <person name="Kuo A."/>
            <person name="Thoen E."/>
            <person name="Andreopoulos B."/>
            <person name="Lu D."/>
            <person name="Skrede I."/>
            <person name="Drula E."/>
            <person name="Henrissat B."/>
            <person name="Morin E."/>
            <person name="Kohler A."/>
            <person name="Barry K."/>
            <person name="LaButti K."/>
            <person name="Morin E."/>
            <person name="Salamov A."/>
            <person name="Lipzen A."/>
            <person name="Mereny Z."/>
            <person name="Hegedus B."/>
            <person name="Baldrian P."/>
            <person name="Stursova M."/>
            <person name="Weitz H."/>
            <person name="Taylor A."/>
            <person name="Grigoriev I.V."/>
            <person name="Nagy L.G."/>
            <person name="Martin F."/>
            <person name="Kauserud H."/>
        </authorList>
    </citation>
    <scope>NUCLEOTIDE SEQUENCE</scope>
    <source>
        <strain evidence="2">CBHHK182m</strain>
    </source>
</reference>
<dbReference type="EMBL" id="JARKIB010000420">
    <property type="protein sequence ID" value="KAJ7709335.1"/>
    <property type="molecule type" value="Genomic_DNA"/>
</dbReference>
<sequence>MSKKPKDTRKNFFTKSNETFVILLMWGSTPQEICIGFAALPLDLYSAALPSIVFSSTRRDPLPIYFLDPQPTNLVGLETMNTDEEGDWEEASSSESEESTSDSGEESNSDSGDAQEGDTDDDSDSEESGEDVLILTSLFPDFSFPPRRRKDARRIPNSKKYVDPNTKIFIIPSSSSPLIVLCVLELAFGRLGESDVGRPGLDEGTHLRPADTAARVNIDTRSTPHQTRREWLLRRLKLFPFTLVVRVPDVLATYYIIHIDQDES</sequence>
<name>A0AAD7H0S4_9AGAR</name>
<dbReference type="AlphaFoldDB" id="A0AAD7H0S4"/>
<organism evidence="2 3">
    <name type="scientific">Mycena metata</name>
    <dbReference type="NCBI Taxonomy" id="1033252"/>
    <lineage>
        <taxon>Eukaryota</taxon>
        <taxon>Fungi</taxon>
        <taxon>Dikarya</taxon>
        <taxon>Basidiomycota</taxon>
        <taxon>Agaricomycotina</taxon>
        <taxon>Agaricomycetes</taxon>
        <taxon>Agaricomycetidae</taxon>
        <taxon>Agaricales</taxon>
        <taxon>Marasmiineae</taxon>
        <taxon>Mycenaceae</taxon>
        <taxon>Mycena</taxon>
    </lineage>
</organism>
<protein>
    <submittedName>
        <fullName evidence="2">Uncharacterized protein</fullName>
    </submittedName>
</protein>
<proteinExistence type="predicted"/>
<gene>
    <name evidence="2" type="ORF">B0H16DRAFT_1480961</name>
</gene>
<evidence type="ECO:0000256" key="1">
    <source>
        <dbReference type="SAM" id="MobiDB-lite"/>
    </source>
</evidence>
<dbReference type="Proteomes" id="UP001215598">
    <property type="component" value="Unassembled WGS sequence"/>
</dbReference>
<comment type="caution">
    <text evidence="2">The sequence shown here is derived from an EMBL/GenBank/DDBJ whole genome shotgun (WGS) entry which is preliminary data.</text>
</comment>
<keyword evidence="3" id="KW-1185">Reference proteome</keyword>
<feature type="region of interest" description="Disordered" evidence="1">
    <location>
        <begin position="84"/>
        <end position="130"/>
    </location>
</feature>